<evidence type="ECO:0000313" key="2">
    <source>
        <dbReference type="Proteomes" id="UP000032027"/>
    </source>
</evidence>
<name>A0A0C5BZI5_9ARCH</name>
<reference evidence="1 2" key="2">
    <citation type="journal article" date="2016" name="ISME J.">
        <title>Physiological and genomic characterization of two novel marine thaumarchaeal strains indicates niche differentiation.</title>
        <authorList>
            <person name="Bayer B."/>
            <person name="Vojvoda J."/>
            <person name="Offre P."/>
            <person name="Alves R.J."/>
            <person name="Elisabeth N.H."/>
            <person name="Garcia J.A."/>
            <person name="Volland J.M."/>
            <person name="Srivastava A."/>
            <person name="Schleper C."/>
            <person name="Herndl G.J."/>
        </authorList>
    </citation>
    <scope>NUCLEOTIDE SEQUENCE [LARGE SCALE GENOMIC DNA]</scope>
    <source>
        <strain evidence="1 2">D3C</strain>
    </source>
</reference>
<protein>
    <submittedName>
        <fullName evidence="1">Uncharacterized protein</fullName>
    </submittedName>
</protein>
<reference evidence="2" key="1">
    <citation type="submission" date="2015-02" db="EMBL/GenBank/DDBJ databases">
        <title>Characterization of two novel Thaumarchaeota isolated from the Northern Adriatic Sea.</title>
        <authorList>
            <person name="Bayer B."/>
            <person name="Vojvoda J."/>
            <person name="Offre P."/>
            <person name="Srivastava A."/>
            <person name="Elisabeth N."/>
            <person name="Garcia J.A.L."/>
            <person name="Schleper C."/>
            <person name="Herndl G.J."/>
        </authorList>
    </citation>
    <scope>NUCLEOTIDE SEQUENCE [LARGE SCALE GENOMIC DNA]</scope>
    <source>
        <strain evidence="2">D3C</strain>
    </source>
</reference>
<dbReference type="EMBL" id="CP010868">
    <property type="protein sequence ID" value="AJM92405.1"/>
    <property type="molecule type" value="Genomic_DNA"/>
</dbReference>
<reference evidence="1 2" key="3">
    <citation type="journal article" date="2019" name="Int. J. Syst. Evol. Microbiol.">
        <title>Nitrosopumilus adriaticus sp. nov. and Nitrosopumilus piranensis sp. nov., two ammonia-oxidizing archaea from the Adriatic Sea and members of the class Nitrososphaeria.</title>
        <authorList>
            <person name="Bayer B."/>
            <person name="Vojvoda J."/>
            <person name="Reinthaler T."/>
            <person name="Reyes C."/>
            <person name="Pinto M."/>
            <person name="Herndl G.J."/>
        </authorList>
    </citation>
    <scope>NUCLEOTIDE SEQUENCE [LARGE SCALE GENOMIC DNA]</scope>
    <source>
        <strain evidence="1 2">D3C</strain>
    </source>
</reference>
<dbReference type="PATRIC" id="fig|1582439.9.peg.1228"/>
<organism evidence="1 2">
    <name type="scientific">Nitrosopumilus piranensis</name>
    <dbReference type="NCBI Taxonomy" id="1582439"/>
    <lineage>
        <taxon>Archaea</taxon>
        <taxon>Nitrososphaerota</taxon>
        <taxon>Nitrososphaeria</taxon>
        <taxon>Nitrosopumilales</taxon>
        <taxon>Nitrosopumilaceae</taxon>
        <taxon>Nitrosopumilus</taxon>
    </lineage>
</organism>
<keyword evidence="2" id="KW-1185">Reference proteome</keyword>
<dbReference type="AlphaFoldDB" id="A0A0C5BZI5"/>
<accession>A0A0C5BZI5</accession>
<dbReference type="OrthoDB" id="1369at2157"/>
<evidence type="ECO:0000313" key="1">
    <source>
        <dbReference type="EMBL" id="AJM92405.1"/>
    </source>
</evidence>
<dbReference type="STRING" id="1582439.NPIRD3C_1193"/>
<dbReference type="RefSeq" id="WP_148703253.1">
    <property type="nucleotide sequence ID" value="NZ_CP010868.1"/>
</dbReference>
<dbReference type="HOGENOM" id="CLU_2366068_0_0_2"/>
<dbReference type="Proteomes" id="UP000032027">
    <property type="component" value="Chromosome"/>
</dbReference>
<dbReference type="GeneID" id="41600335"/>
<gene>
    <name evidence="1" type="ORF">NPIRD3C_1193</name>
</gene>
<dbReference type="KEGG" id="nid:NPIRD3C_1193"/>
<sequence>MTDIIWGNGSDILSPTSFILNVTHRKNGNKENYLDVEKIKIIQADIPGLPHSESEWNEEILKQCTNDAFLKCEIEGKDESGFLLSKVSHSGVGGY</sequence>
<proteinExistence type="predicted"/>